<accession>A0ACC5YBQ9</accession>
<dbReference type="EMBL" id="CM040980">
    <property type="protein sequence ID" value="MCJ8733099.1"/>
    <property type="molecule type" value="Genomic_DNA"/>
</dbReference>
<dbReference type="Proteomes" id="UP000830395">
    <property type="component" value="Chromosome 6"/>
</dbReference>
<evidence type="ECO:0000313" key="1">
    <source>
        <dbReference type="EMBL" id="MCJ8733099.1"/>
    </source>
</evidence>
<evidence type="ECO:0000313" key="2">
    <source>
        <dbReference type="Proteomes" id="UP000830395"/>
    </source>
</evidence>
<reference evidence="1" key="1">
    <citation type="submission" date="2020-02" db="EMBL/GenBank/DDBJ databases">
        <title>Genome sequencing of the panga catfish, Pangasius djambal.</title>
        <authorList>
            <person name="Wen M."/>
            <person name="Zahm M."/>
            <person name="Roques C."/>
            <person name="Cabau C."/>
            <person name="Klopp C."/>
            <person name="Donnadieu C."/>
            <person name="Jouanno E."/>
            <person name="Avarre J.-C."/>
            <person name="Campet M."/>
            <person name="Ha T."/>
            <person name="Dugue R."/>
            <person name="Lampietro C."/>
            <person name="Louis A."/>
            <person name="Herpin A."/>
            <person name="Echchiki A."/>
            <person name="Berthelot C."/>
            <person name="Parey E."/>
            <person name="Roest-Crollius H."/>
            <person name="Braasch I."/>
            <person name="Postlethwait J.H."/>
            <person name="Bobe J."/>
            <person name="Montfort J."/>
            <person name="Bouchez O."/>
            <person name="Begum T."/>
            <person name="Schartl M."/>
            <person name="Gustiano R."/>
            <person name="Guiguen Y."/>
        </authorList>
    </citation>
    <scope>NUCLEOTIDE SEQUENCE</scope>
    <source>
        <strain evidence="1">Pdj_M5554</strain>
    </source>
</reference>
<gene>
    <name evidence="1" type="ORF">PDJAM_G00219180</name>
</gene>
<protein>
    <submittedName>
        <fullName evidence="1">Uncharacterized protein</fullName>
    </submittedName>
</protein>
<comment type="caution">
    <text evidence="1">The sequence shown here is derived from an EMBL/GenBank/DDBJ whole genome shotgun (WGS) entry which is preliminary data.</text>
</comment>
<proteinExistence type="predicted"/>
<name>A0ACC5YBQ9_9TELE</name>
<sequence>MEECLRMRSEHGAQYGIWPAECWRMRSPRSPFPLLQAWLNSSVNSKVLAVCRRRGGTEADPARSDATCYPVTPA</sequence>
<keyword evidence="2" id="KW-1185">Reference proteome</keyword>
<organism evidence="1 2">
    <name type="scientific">Pangasius djambal</name>
    <dbReference type="NCBI Taxonomy" id="1691987"/>
    <lineage>
        <taxon>Eukaryota</taxon>
        <taxon>Metazoa</taxon>
        <taxon>Chordata</taxon>
        <taxon>Craniata</taxon>
        <taxon>Vertebrata</taxon>
        <taxon>Euteleostomi</taxon>
        <taxon>Actinopterygii</taxon>
        <taxon>Neopterygii</taxon>
        <taxon>Teleostei</taxon>
        <taxon>Ostariophysi</taxon>
        <taxon>Siluriformes</taxon>
        <taxon>Pangasiidae</taxon>
        <taxon>Pangasius</taxon>
    </lineage>
</organism>